<protein>
    <submittedName>
        <fullName evidence="1">Uncharacterized protein</fullName>
    </submittedName>
</protein>
<accession>A0A1U9UV34</accession>
<dbReference type="RefSeq" id="WP_078198334.1">
    <property type="nucleotide sequence ID" value="NZ_CP017757.2"/>
</dbReference>
<name>A0A1U9UV34_CUPNE</name>
<reference evidence="2" key="1">
    <citation type="submission" date="2017-02" db="EMBL/GenBank/DDBJ databases">
        <title>Complete genome sequence of Cupriavidus necator strain NH9, a 3-chlorobenzoate degrader.</title>
        <authorList>
            <person name="Moriuchi R."/>
            <person name="Dohra H."/>
            <person name="Ogawa N."/>
        </authorList>
    </citation>
    <scope>NUCLEOTIDE SEQUENCE [LARGE SCALE GENOMIC DNA]</scope>
    <source>
        <strain evidence="2">NH9</strain>
    </source>
</reference>
<gene>
    <name evidence="1" type="ORF">BJN34_19695</name>
</gene>
<dbReference type="Proteomes" id="UP000189627">
    <property type="component" value="Chromosome 1"/>
</dbReference>
<dbReference type="AlphaFoldDB" id="A0A1U9UV34"/>
<proteinExistence type="predicted"/>
<sequence length="66" mass="7322">MSTKRKIQIPSNAEDKALTLAARADADNPPLTARELARMRPAREVLPKLVGEETARAMLQPRGQRD</sequence>
<dbReference type="EMBL" id="CP017757">
    <property type="protein sequence ID" value="AQV96101.1"/>
    <property type="molecule type" value="Genomic_DNA"/>
</dbReference>
<evidence type="ECO:0000313" key="1">
    <source>
        <dbReference type="EMBL" id="AQV96101.1"/>
    </source>
</evidence>
<organism evidence="1 2">
    <name type="scientific">Cupriavidus necator</name>
    <name type="common">Alcaligenes eutrophus</name>
    <name type="synonym">Ralstonia eutropha</name>
    <dbReference type="NCBI Taxonomy" id="106590"/>
    <lineage>
        <taxon>Bacteria</taxon>
        <taxon>Pseudomonadati</taxon>
        <taxon>Pseudomonadota</taxon>
        <taxon>Betaproteobacteria</taxon>
        <taxon>Burkholderiales</taxon>
        <taxon>Burkholderiaceae</taxon>
        <taxon>Cupriavidus</taxon>
    </lineage>
</organism>
<evidence type="ECO:0000313" key="2">
    <source>
        <dbReference type="Proteomes" id="UP000189627"/>
    </source>
</evidence>
<dbReference type="KEGG" id="cuh:BJN34_19695"/>
<dbReference type="OrthoDB" id="9796641at2"/>